<gene>
    <name evidence="2" type="ORF">SIL82_04285</name>
</gene>
<keyword evidence="1" id="KW-0812">Transmembrane</keyword>
<accession>A0ABU4PK61</accession>
<comment type="caution">
    <text evidence="2">The sequence shown here is derived from an EMBL/GenBank/DDBJ whole genome shotgun (WGS) entry which is preliminary data.</text>
</comment>
<name>A0ABU4PK61_9SPHN</name>
<evidence type="ECO:0000256" key="1">
    <source>
        <dbReference type="SAM" id="Phobius"/>
    </source>
</evidence>
<keyword evidence="1" id="KW-1133">Transmembrane helix</keyword>
<organism evidence="2 3">
    <name type="scientific">Sphingomonas echinoides</name>
    <dbReference type="NCBI Taxonomy" id="59803"/>
    <lineage>
        <taxon>Bacteria</taxon>
        <taxon>Pseudomonadati</taxon>
        <taxon>Pseudomonadota</taxon>
        <taxon>Alphaproteobacteria</taxon>
        <taxon>Sphingomonadales</taxon>
        <taxon>Sphingomonadaceae</taxon>
        <taxon>Sphingomonas</taxon>
    </lineage>
</organism>
<proteinExistence type="predicted"/>
<feature type="transmembrane region" description="Helical" evidence="1">
    <location>
        <begin position="21"/>
        <end position="44"/>
    </location>
</feature>
<protein>
    <submittedName>
        <fullName evidence="2">Uncharacterized protein</fullName>
    </submittedName>
</protein>
<dbReference type="RefSeq" id="WP_010405063.1">
    <property type="nucleotide sequence ID" value="NZ_JAWXXV010000001.1"/>
</dbReference>
<evidence type="ECO:0000313" key="2">
    <source>
        <dbReference type="EMBL" id="MDX5983468.1"/>
    </source>
</evidence>
<dbReference type="EMBL" id="JAWXXV010000001">
    <property type="protein sequence ID" value="MDX5983468.1"/>
    <property type="molecule type" value="Genomic_DNA"/>
</dbReference>
<sequence length="89" mass="10010">MKTRDLVDHYRVAKGYWFVPHMFGFGVTPVTWQGWLVTIGFAALLVADVRFVSDQIAQIGIGVALFALFTMVAIRKTEGGLGWHWGVRK</sequence>
<evidence type="ECO:0000313" key="3">
    <source>
        <dbReference type="Proteomes" id="UP001279660"/>
    </source>
</evidence>
<keyword evidence="1" id="KW-0472">Membrane</keyword>
<reference evidence="2 3" key="1">
    <citation type="submission" date="2023-11" db="EMBL/GenBank/DDBJ databases">
        <title>MicrobeMod: A computational toolkit for identifying prokaryotic methylation and restriction-modification with nanopore sequencing.</title>
        <authorList>
            <person name="Crits-Christoph A."/>
            <person name="Kang S.C."/>
            <person name="Lee H."/>
            <person name="Ostrov N."/>
        </authorList>
    </citation>
    <scope>NUCLEOTIDE SEQUENCE [LARGE SCALE GENOMIC DNA]</scope>
    <source>
        <strain evidence="2 3">ATCC 14820</strain>
    </source>
</reference>
<feature type="transmembrane region" description="Helical" evidence="1">
    <location>
        <begin position="56"/>
        <end position="74"/>
    </location>
</feature>
<keyword evidence="3" id="KW-1185">Reference proteome</keyword>
<dbReference type="Proteomes" id="UP001279660">
    <property type="component" value="Unassembled WGS sequence"/>
</dbReference>